<gene>
    <name evidence="1" type="ORF">CLHUN_01660</name>
</gene>
<reference evidence="1 2" key="1">
    <citation type="submission" date="2017-03" db="EMBL/GenBank/DDBJ databases">
        <title>Genome sequence of Clostridium hungatei DSM 14427.</title>
        <authorList>
            <person name="Poehlein A."/>
            <person name="Daniel R."/>
        </authorList>
    </citation>
    <scope>NUCLEOTIDE SEQUENCE [LARGE SCALE GENOMIC DNA]</scope>
    <source>
        <strain evidence="1 2">DSM 14427</strain>
    </source>
</reference>
<dbReference type="EMBL" id="MZGX01000001">
    <property type="protein sequence ID" value="OPX46350.1"/>
    <property type="molecule type" value="Genomic_DNA"/>
</dbReference>
<dbReference type="OrthoDB" id="9915844at2"/>
<dbReference type="STRING" id="48256.CLHUN_01660"/>
<evidence type="ECO:0000313" key="1">
    <source>
        <dbReference type="EMBL" id="OPX46350.1"/>
    </source>
</evidence>
<name>A0A1V4SR47_RUMHU</name>
<protein>
    <submittedName>
        <fullName evidence="1">Uncharacterized protein</fullName>
    </submittedName>
</protein>
<keyword evidence="2" id="KW-1185">Reference proteome</keyword>
<accession>A0A1V4SR47</accession>
<organism evidence="1 2">
    <name type="scientific">Ruminiclostridium hungatei</name>
    <name type="common">Clostridium hungatei</name>
    <dbReference type="NCBI Taxonomy" id="48256"/>
    <lineage>
        <taxon>Bacteria</taxon>
        <taxon>Bacillati</taxon>
        <taxon>Bacillota</taxon>
        <taxon>Clostridia</taxon>
        <taxon>Eubacteriales</taxon>
        <taxon>Oscillospiraceae</taxon>
        <taxon>Ruminiclostridium</taxon>
    </lineage>
</organism>
<evidence type="ECO:0000313" key="2">
    <source>
        <dbReference type="Proteomes" id="UP000191554"/>
    </source>
</evidence>
<proteinExistence type="predicted"/>
<dbReference type="Proteomes" id="UP000191554">
    <property type="component" value="Unassembled WGS sequence"/>
</dbReference>
<sequence length="61" mass="6886">MGKFQEYIDQAIADLKKKYGQDVEYLVNEHENGFAVITVEGFNKLKARQKGLLLGTLKGVK</sequence>
<dbReference type="RefSeq" id="WP_080062668.1">
    <property type="nucleotide sequence ID" value="NZ_MZGX01000001.1"/>
</dbReference>
<comment type="caution">
    <text evidence="1">The sequence shown here is derived from an EMBL/GenBank/DDBJ whole genome shotgun (WGS) entry which is preliminary data.</text>
</comment>
<dbReference type="AlphaFoldDB" id="A0A1V4SR47"/>